<dbReference type="AlphaFoldDB" id="A0A317STT6"/>
<evidence type="ECO:0000313" key="2">
    <source>
        <dbReference type="Proteomes" id="UP000246991"/>
    </source>
</evidence>
<accession>A0A317STT6</accession>
<proteinExistence type="predicted"/>
<organism evidence="1 2">
    <name type="scientific">Tuber magnatum</name>
    <name type="common">white Piedmont truffle</name>
    <dbReference type="NCBI Taxonomy" id="42249"/>
    <lineage>
        <taxon>Eukaryota</taxon>
        <taxon>Fungi</taxon>
        <taxon>Dikarya</taxon>
        <taxon>Ascomycota</taxon>
        <taxon>Pezizomycotina</taxon>
        <taxon>Pezizomycetes</taxon>
        <taxon>Pezizales</taxon>
        <taxon>Tuberaceae</taxon>
        <taxon>Tuber</taxon>
    </lineage>
</organism>
<keyword evidence="2" id="KW-1185">Reference proteome</keyword>
<name>A0A317STT6_9PEZI</name>
<comment type="caution">
    <text evidence="1">The sequence shown here is derived from an EMBL/GenBank/DDBJ whole genome shotgun (WGS) entry which is preliminary data.</text>
</comment>
<evidence type="ECO:0000313" key="1">
    <source>
        <dbReference type="EMBL" id="PWW77829.1"/>
    </source>
</evidence>
<reference evidence="1 2" key="1">
    <citation type="submission" date="2018-03" db="EMBL/GenBank/DDBJ databases">
        <title>Genomes of Pezizomycetes fungi and the evolution of truffles.</title>
        <authorList>
            <person name="Murat C."/>
            <person name="Payen T."/>
            <person name="Noel B."/>
            <person name="Kuo A."/>
            <person name="Martin F.M."/>
        </authorList>
    </citation>
    <scope>NUCLEOTIDE SEQUENCE [LARGE SCALE GENOMIC DNA]</scope>
    <source>
        <strain evidence="1">091103-1</strain>
    </source>
</reference>
<sequence length="125" mass="13176">MSSASLFAHAWSFMLCPISSPHRTTTDSPFSSPAQPHPDPTSININGLKTPAGLIVRAAFLGGFTDWASGRFTPAGYSAAVCDLVSGSQPHGYCHDCAVAIFAYAPLHLNNPMPREGSSATVREV</sequence>
<dbReference type="Proteomes" id="UP000246991">
    <property type="component" value="Unassembled WGS sequence"/>
</dbReference>
<gene>
    <name evidence="1" type="ORF">C7212DRAFT_342468</name>
</gene>
<dbReference type="EMBL" id="PYWC01000019">
    <property type="protein sequence ID" value="PWW77829.1"/>
    <property type="molecule type" value="Genomic_DNA"/>
</dbReference>
<protein>
    <submittedName>
        <fullName evidence="1">Uncharacterized protein</fullName>
    </submittedName>
</protein>